<reference evidence="2" key="1">
    <citation type="submission" date="2023-10" db="EMBL/GenBank/DDBJ databases">
        <title>Genome assemblies of two species of porcelain crab, Petrolisthes cinctipes and Petrolisthes manimaculis (Anomura: Porcellanidae).</title>
        <authorList>
            <person name="Angst P."/>
        </authorList>
    </citation>
    <scope>NUCLEOTIDE SEQUENCE</scope>
    <source>
        <strain evidence="2">PB745_01</strain>
        <tissue evidence="2">Gill</tissue>
    </source>
</reference>
<feature type="region of interest" description="Disordered" evidence="1">
    <location>
        <begin position="1"/>
        <end position="32"/>
    </location>
</feature>
<feature type="non-terminal residue" evidence="2">
    <location>
        <position position="1"/>
    </location>
</feature>
<dbReference type="EMBL" id="JAWQEG010008311">
    <property type="protein sequence ID" value="KAK3850574.1"/>
    <property type="molecule type" value="Genomic_DNA"/>
</dbReference>
<evidence type="ECO:0000313" key="3">
    <source>
        <dbReference type="Proteomes" id="UP001286313"/>
    </source>
</evidence>
<dbReference type="Proteomes" id="UP001286313">
    <property type="component" value="Unassembled WGS sequence"/>
</dbReference>
<evidence type="ECO:0000256" key="1">
    <source>
        <dbReference type="SAM" id="MobiDB-lite"/>
    </source>
</evidence>
<sequence>YHENDEEKKGKPNSSLPSQPANKLHGRKSRKSSGGLCVQLFHTPFLVSPVMYPQHSYPLPCTQSRHPPN</sequence>
<organism evidence="2 3">
    <name type="scientific">Petrolisthes cinctipes</name>
    <name type="common">Flat porcelain crab</name>
    <dbReference type="NCBI Taxonomy" id="88211"/>
    <lineage>
        <taxon>Eukaryota</taxon>
        <taxon>Metazoa</taxon>
        <taxon>Ecdysozoa</taxon>
        <taxon>Arthropoda</taxon>
        <taxon>Crustacea</taxon>
        <taxon>Multicrustacea</taxon>
        <taxon>Malacostraca</taxon>
        <taxon>Eumalacostraca</taxon>
        <taxon>Eucarida</taxon>
        <taxon>Decapoda</taxon>
        <taxon>Pleocyemata</taxon>
        <taxon>Anomura</taxon>
        <taxon>Galatheoidea</taxon>
        <taxon>Porcellanidae</taxon>
        <taxon>Petrolisthes</taxon>
    </lineage>
</organism>
<protein>
    <submittedName>
        <fullName evidence="2">Uncharacterized protein</fullName>
    </submittedName>
</protein>
<keyword evidence="3" id="KW-1185">Reference proteome</keyword>
<accession>A0AAE1EFM5</accession>
<dbReference type="AlphaFoldDB" id="A0AAE1EFM5"/>
<feature type="compositionally biased region" description="Basic and acidic residues" evidence="1">
    <location>
        <begin position="1"/>
        <end position="10"/>
    </location>
</feature>
<name>A0AAE1EFM5_PETCI</name>
<feature type="compositionally biased region" description="Polar residues" evidence="1">
    <location>
        <begin position="12"/>
        <end position="21"/>
    </location>
</feature>
<gene>
    <name evidence="2" type="ORF">Pcinc_042727</name>
</gene>
<comment type="caution">
    <text evidence="2">The sequence shown here is derived from an EMBL/GenBank/DDBJ whole genome shotgun (WGS) entry which is preliminary data.</text>
</comment>
<evidence type="ECO:0000313" key="2">
    <source>
        <dbReference type="EMBL" id="KAK3850574.1"/>
    </source>
</evidence>
<proteinExistence type="predicted"/>